<comment type="caution">
    <text evidence="1">The sequence shown here is derived from an EMBL/GenBank/DDBJ whole genome shotgun (WGS) entry which is preliminary data.</text>
</comment>
<reference evidence="1" key="1">
    <citation type="submission" date="2020-03" db="EMBL/GenBank/DDBJ databases">
        <title>Complete genome sequence of sixteen Streptomyces strains facilitates identification of candidate genes involved in plant growth-promotion in grain legumes and cereals.</title>
        <authorList>
            <person name="Gopalakrishnan S."/>
            <person name="Thakur V."/>
            <person name="Saxena R."/>
            <person name="Vadlamudi S."/>
            <person name="Purohit S."/>
            <person name="Kumar V."/>
            <person name="Rathore A."/>
            <person name="Chitikineni A."/>
            <person name="Varshney R.K."/>
        </authorList>
    </citation>
    <scope>NUCLEOTIDE SEQUENCE</scope>
    <source>
        <strain evidence="1">CAI-93</strain>
    </source>
</reference>
<evidence type="ECO:0000313" key="2">
    <source>
        <dbReference type="Proteomes" id="UP000556843"/>
    </source>
</evidence>
<proteinExistence type="predicted"/>
<sequence>MTGSSRPPATANRAGGWPLLLGLLILCYAVAAVGGLAAGDAGDTYASLALPAWAPPSWLFGPVWTVLYATIAVAGWLVARTVHPGRRRAMTAWSLQLALNVAWTPLFFAAGRYGLAFADIALLAVAVTATVLLFLRIDRRAAALLLPYLCWVVFAAALNWWIWVENG</sequence>
<keyword evidence="2" id="KW-1185">Reference proteome</keyword>
<gene>
    <name evidence="1" type="ORF">G6W56_28120</name>
</gene>
<name>A0ACC7Y860_9ACTN</name>
<accession>A0ACC7Y860</accession>
<dbReference type="Proteomes" id="UP000556843">
    <property type="component" value="Unassembled WGS sequence"/>
</dbReference>
<dbReference type="EMBL" id="JAANNW010000034">
    <property type="protein sequence ID" value="NUV77906.1"/>
    <property type="molecule type" value="Genomic_DNA"/>
</dbReference>
<evidence type="ECO:0000313" key="1">
    <source>
        <dbReference type="EMBL" id="NUV77906.1"/>
    </source>
</evidence>
<organism evidence="1 2">
    <name type="scientific">Streptomyces fungicidicus</name>
    <dbReference type="NCBI Taxonomy" id="68203"/>
    <lineage>
        <taxon>Bacteria</taxon>
        <taxon>Bacillati</taxon>
        <taxon>Actinomycetota</taxon>
        <taxon>Actinomycetes</taxon>
        <taxon>Kitasatosporales</taxon>
        <taxon>Streptomycetaceae</taxon>
        <taxon>Streptomyces</taxon>
    </lineage>
</organism>
<protein>
    <submittedName>
        <fullName evidence="1">Tryptophan-rich sensory protein</fullName>
    </submittedName>
</protein>